<evidence type="ECO:0000313" key="2">
    <source>
        <dbReference type="Proteomes" id="UP000663845"/>
    </source>
</evidence>
<accession>A0A813NG69</accession>
<proteinExistence type="predicted"/>
<dbReference type="Proteomes" id="UP000663845">
    <property type="component" value="Unassembled WGS sequence"/>
</dbReference>
<name>A0A813NG69_9BILA</name>
<protein>
    <submittedName>
        <fullName evidence="1">Uncharacterized protein</fullName>
    </submittedName>
</protein>
<feature type="non-terminal residue" evidence="1">
    <location>
        <position position="34"/>
    </location>
</feature>
<dbReference type="EMBL" id="CAJNOG010000007">
    <property type="protein sequence ID" value="CAF0734545.1"/>
    <property type="molecule type" value="Genomic_DNA"/>
</dbReference>
<evidence type="ECO:0000313" key="1">
    <source>
        <dbReference type="EMBL" id="CAF0734545.1"/>
    </source>
</evidence>
<reference evidence="1" key="1">
    <citation type="submission" date="2021-02" db="EMBL/GenBank/DDBJ databases">
        <authorList>
            <person name="Nowell W R."/>
        </authorList>
    </citation>
    <scope>NUCLEOTIDE SEQUENCE</scope>
</reference>
<sequence length="34" mass="3687">MASSSFLVSPSPPTGNNRRIELAGFDLWTGLHID</sequence>
<dbReference type="AlphaFoldDB" id="A0A813NG69"/>
<gene>
    <name evidence="1" type="ORF">JYZ213_LOCUS1455</name>
</gene>
<organism evidence="1 2">
    <name type="scientific">Adineta steineri</name>
    <dbReference type="NCBI Taxonomy" id="433720"/>
    <lineage>
        <taxon>Eukaryota</taxon>
        <taxon>Metazoa</taxon>
        <taxon>Spiralia</taxon>
        <taxon>Gnathifera</taxon>
        <taxon>Rotifera</taxon>
        <taxon>Eurotatoria</taxon>
        <taxon>Bdelloidea</taxon>
        <taxon>Adinetida</taxon>
        <taxon>Adinetidae</taxon>
        <taxon>Adineta</taxon>
    </lineage>
</organism>
<comment type="caution">
    <text evidence="1">The sequence shown here is derived from an EMBL/GenBank/DDBJ whole genome shotgun (WGS) entry which is preliminary data.</text>
</comment>